<dbReference type="InterPro" id="IPR003691">
    <property type="entry name" value="FluC"/>
</dbReference>
<accession>A0ABU0CTH6</accession>
<dbReference type="Proteomes" id="UP001232445">
    <property type="component" value="Unassembled WGS sequence"/>
</dbReference>
<keyword evidence="3 14" id="KW-1003">Cell membrane</keyword>
<comment type="function">
    <text evidence="13 14">Fluoride-specific ion channel. Important for reducing fluoride concentration in the cell, thus reducing its toxicity.</text>
</comment>
<keyword evidence="7 14" id="KW-0915">Sodium</keyword>
<name>A0ABU0CTH6_9BACI</name>
<evidence type="ECO:0000256" key="13">
    <source>
        <dbReference type="ARBA" id="ARBA00049940"/>
    </source>
</evidence>
<reference evidence="15 16" key="1">
    <citation type="submission" date="2023-07" db="EMBL/GenBank/DDBJ databases">
        <title>Genomic Encyclopedia of Type Strains, Phase IV (KMG-IV): sequencing the most valuable type-strain genomes for metagenomic binning, comparative biology and taxonomic classification.</title>
        <authorList>
            <person name="Goeker M."/>
        </authorList>
    </citation>
    <scope>NUCLEOTIDE SEQUENCE [LARGE SCALE GENOMIC DNA]</scope>
    <source>
        <strain evidence="15 16">DSM 17740</strain>
    </source>
</reference>
<evidence type="ECO:0000313" key="15">
    <source>
        <dbReference type="EMBL" id="MDQ0339727.1"/>
    </source>
</evidence>
<keyword evidence="10 14" id="KW-0407">Ion channel</keyword>
<gene>
    <name evidence="14" type="primary">fluC</name>
    <name evidence="14" type="synonym">crcB</name>
    <name evidence="15" type="ORF">J2S00_002520</name>
</gene>
<evidence type="ECO:0000256" key="10">
    <source>
        <dbReference type="ARBA" id="ARBA00023303"/>
    </source>
</evidence>
<comment type="similarity">
    <text evidence="11 14">Belongs to the fluoride channel Fluc/FEX (TC 1.A.43) family.</text>
</comment>
<evidence type="ECO:0000256" key="8">
    <source>
        <dbReference type="ARBA" id="ARBA00023065"/>
    </source>
</evidence>
<comment type="subcellular location">
    <subcellularLocation>
        <location evidence="1 14">Cell membrane</location>
        <topology evidence="1 14">Multi-pass membrane protein</topology>
    </subcellularLocation>
</comment>
<evidence type="ECO:0000256" key="3">
    <source>
        <dbReference type="ARBA" id="ARBA00022475"/>
    </source>
</evidence>
<keyword evidence="6 14" id="KW-1133">Transmembrane helix</keyword>
<comment type="activity regulation">
    <text evidence="14">Na(+) is not transported, but it plays an essential structural role and its presence is essential for fluoride channel function.</text>
</comment>
<feature type="transmembrane region" description="Helical" evidence="14">
    <location>
        <begin position="33"/>
        <end position="56"/>
    </location>
</feature>
<evidence type="ECO:0000256" key="2">
    <source>
        <dbReference type="ARBA" id="ARBA00022448"/>
    </source>
</evidence>
<evidence type="ECO:0000256" key="12">
    <source>
        <dbReference type="ARBA" id="ARBA00035585"/>
    </source>
</evidence>
<keyword evidence="4 14" id="KW-0812">Transmembrane</keyword>
<evidence type="ECO:0000256" key="5">
    <source>
        <dbReference type="ARBA" id="ARBA00022723"/>
    </source>
</evidence>
<organism evidence="15 16">
    <name type="scientific">Caldalkalibacillus uzonensis</name>
    <dbReference type="NCBI Taxonomy" id="353224"/>
    <lineage>
        <taxon>Bacteria</taxon>
        <taxon>Bacillati</taxon>
        <taxon>Bacillota</taxon>
        <taxon>Bacilli</taxon>
        <taxon>Bacillales</taxon>
        <taxon>Bacillaceae</taxon>
        <taxon>Caldalkalibacillus</taxon>
    </lineage>
</organism>
<evidence type="ECO:0000313" key="16">
    <source>
        <dbReference type="Proteomes" id="UP001232445"/>
    </source>
</evidence>
<keyword evidence="2 14" id="KW-0813">Transport</keyword>
<protein>
    <recommendedName>
        <fullName evidence="14">Fluoride-specific ion channel FluC</fullName>
    </recommendedName>
</protein>
<dbReference type="NCBIfam" id="TIGR00494">
    <property type="entry name" value="crcB"/>
    <property type="match status" value="1"/>
</dbReference>
<keyword evidence="16" id="KW-1185">Reference proteome</keyword>
<dbReference type="PANTHER" id="PTHR28259:SF16">
    <property type="entry name" value="FLUORIDE-SPECIFIC ION CHANNEL FLUC 2"/>
    <property type="match status" value="1"/>
</dbReference>
<evidence type="ECO:0000256" key="6">
    <source>
        <dbReference type="ARBA" id="ARBA00022989"/>
    </source>
</evidence>
<proteinExistence type="inferred from homology"/>
<comment type="caution">
    <text evidence="15">The sequence shown here is derived from an EMBL/GenBank/DDBJ whole genome shotgun (WGS) entry which is preliminary data.</text>
</comment>
<feature type="transmembrane region" description="Helical" evidence="14">
    <location>
        <begin position="103"/>
        <end position="125"/>
    </location>
</feature>
<keyword evidence="9 14" id="KW-0472">Membrane</keyword>
<evidence type="ECO:0000256" key="1">
    <source>
        <dbReference type="ARBA" id="ARBA00004651"/>
    </source>
</evidence>
<feature type="transmembrane region" description="Helical" evidence="14">
    <location>
        <begin position="63"/>
        <end position="83"/>
    </location>
</feature>
<dbReference type="PANTHER" id="PTHR28259">
    <property type="entry name" value="FLUORIDE EXPORT PROTEIN 1-RELATED"/>
    <property type="match status" value="1"/>
</dbReference>
<comment type="catalytic activity">
    <reaction evidence="12">
        <text>fluoride(in) = fluoride(out)</text>
        <dbReference type="Rhea" id="RHEA:76159"/>
        <dbReference type="ChEBI" id="CHEBI:17051"/>
    </reaction>
    <physiologicalReaction direction="left-to-right" evidence="12">
        <dbReference type="Rhea" id="RHEA:76160"/>
    </physiologicalReaction>
</comment>
<dbReference type="HAMAP" id="MF_00454">
    <property type="entry name" value="FluC"/>
    <property type="match status" value="1"/>
</dbReference>
<keyword evidence="5 14" id="KW-0479">Metal-binding</keyword>
<sequence length="127" mass="13515">MNLLLLTLGGAFGAVSRYMVGIVIMRAFPNPPIPVAMVSVNFLGSLGLGCFLGLYFGSIPFDAYAYPLFLLLGVGFFGAFTTFSTFSVEAVQLIRDKQPAKALLYISASILGSIALFLLGFSLSLTD</sequence>
<feature type="binding site" evidence="14">
    <location>
        <position position="78"/>
    </location>
    <ligand>
        <name>Na(+)</name>
        <dbReference type="ChEBI" id="CHEBI:29101"/>
        <note>structural</note>
    </ligand>
</feature>
<evidence type="ECO:0000256" key="7">
    <source>
        <dbReference type="ARBA" id="ARBA00023053"/>
    </source>
</evidence>
<keyword evidence="8 14" id="KW-0406">Ion transport</keyword>
<evidence type="ECO:0000256" key="14">
    <source>
        <dbReference type="HAMAP-Rule" id="MF_00454"/>
    </source>
</evidence>
<dbReference type="Pfam" id="PF02537">
    <property type="entry name" value="CRCB"/>
    <property type="match status" value="1"/>
</dbReference>
<feature type="binding site" evidence="14">
    <location>
        <position position="81"/>
    </location>
    <ligand>
        <name>Na(+)</name>
        <dbReference type="ChEBI" id="CHEBI:29101"/>
        <note>structural</note>
    </ligand>
</feature>
<evidence type="ECO:0000256" key="11">
    <source>
        <dbReference type="ARBA" id="ARBA00035120"/>
    </source>
</evidence>
<evidence type="ECO:0000256" key="4">
    <source>
        <dbReference type="ARBA" id="ARBA00022692"/>
    </source>
</evidence>
<dbReference type="EMBL" id="JAUSUQ010000009">
    <property type="protein sequence ID" value="MDQ0339727.1"/>
    <property type="molecule type" value="Genomic_DNA"/>
</dbReference>
<dbReference type="RefSeq" id="WP_307340157.1">
    <property type="nucleotide sequence ID" value="NZ_JAUSUQ010000009.1"/>
</dbReference>
<evidence type="ECO:0000256" key="9">
    <source>
        <dbReference type="ARBA" id="ARBA00023136"/>
    </source>
</evidence>